<evidence type="ECO:0008006" key="6">
    <source>
        <dbReference type="Google" id="ProtNLM"/>
    </source>
</evidence>
<keyword evidence="1" id="KW-0472">Membrane</keyword>
<reference evidence="3" key="2">
    <citation type="submission" date="2016-10" db="EMBL/GenBank/DDBJ databases">
        <authorList>
            <person name="de Groot N.N."/>
        </authorList>
    </citation>
    <scope>NUCLEOTIDE SEQUENCE [LARGE SCALE GENOMIC DNA]</scope>
    <source>
        <strain evidence="3">CGMCC 1.12397</strain>
    </source>
</reference>
<protein>
    <recommendedName>
        <fullName evidence="6">Archaeal Type IV pilin N-terminal domain-containing protein</fullName>
    </recommendedName>
</protein>
<keyword evidence="1" id="KW-0812">Transmembrane</keyword>
<evidence type="ECO:0000313" key="2">
    <source>
        <dbReference type="EMBL" id="RDI69668.1"/>
    </source>
</evidence>
<dbReference type="OrthoDB" id="383375at2157"/>
<dbReference type="EMBL" id="QQST01000004">
    <property type="protein sequence ID" value="RDI69668.1"/>
    <property type="molecule type" value="Genomic_DNA"/>
</dbReference>
<evidence type="ECO:0000256" key="1">
    <source>
        <dbReference type="SAM" id="Phobius"/>
    </source>
</evidence>
<dbReference type="AlphaFoldDB" id="A0A1H1GLK3"/>
<organism evidence="3 4">
    <name type="scientific">Halopelagius longus</name>
    <dbReference type="NCBI Taxonomy" id="1236180"/>
    <lineage>
        <taxon>Archaea</taxon>
        <taxon>Methanobacteriati</taxon>
        <taxon>Methanobacteriota</taxon>
        <taxon>Stenosarchaea group</taxon>
        <taxon>Halobacteria</taxon>
        <taxon>Halobacteriales</taxon>
        <taxon>Haloferacaceae</taxon>
    </lineage>
</organism>
<evidence type="ECO:0000313" key="3">
    <source>
        <dbReference type="EMBL" id="SDR14065.1"/>
    </source>
</evidence>
<dbReference type="Proteomes" id="UP000255421">
    <property type="component" value="Unassembled WGS sequence"/>
</dbReference>
<dbReference type="EMBL" id="FNKQ01000006">
    <property type="protein sequence ID" value="SDR14065.1"/>
    <property type="molecule type" value="Genomic_DNA"/>
</dbReference>
<keyword evidence="5" id="KW-1185">Reference proteome</keyword>
<dbReference type="RefSeq" id="WP_092539231.1">
    <property type="nucleotide sequence ID" value="NZ_FNKQ01000006.1"/>
</dbReference>
<keyword evidence="1" id="KW-1133">Transmembrane helix</keyword>
<sequence>MSESADGAKDGGPDGGMSAVEKAIILVSVAFTVSLFAFAAVQMVSTHSATAPTVDVVNRQTMENGDVVFVVKFANDQDAGIESATVEANCTSPPTTLEFTNVPSDGTRYGRIVCPPGTEDPGVSVAAWKE</sequence>
<reference evidence="2 5" key="3">
    <citation type="submission" date="2018-07" db="EMBL/GenBank/DDBJ databases">
        <title>Genome sequence of extremly halophilic archaeon Halopelagius longus strain BC12-B1.</title>
        <authorList>
            <person name="Zhang X."/>
        </authorList>
    </citation>
    <scope>NUCLEOTIDE SEQUENCE [LARGE SCALE GENOMIC DNA]</scope>
    <source>
        <strain evidence="2 5">BC12-B1</strain>
    </source>
</reference>
<feature type="transmembrane region" description="Helical" evidence="1">
    <location>
        <begin position="23"/>
        <end position="41"/>
    </location>
</feature>
<dbReference type="Proteomes" id="UP000199289">
    <property type="component" value="Unassembled WGS sequence"/>
</dbReference>
<evidence type="ECO:0000313" key="4">
    <source>
        <dbReference type="Proteomes" id="UP000199289"/>
    </source>
</evidence>
<accession>A0A1H1GLK3</accession>
<reference evidence="4" key="1">
    <citation type="submission" date="2016-10" db="EMBL/GenBank/DDBJ databases">
        <authorList>
            <person name="Varghese N."/>
            <person name="Submissions S."/>
        </authorList>
    </citation>
    <scope>NUCLEOTIDE SEQUENCE [LARGE SCALE GENOMIC DNA]</scope>
    <source>
        <strain evidence="4">CGMCC 1.12397</strain>
    </source>
</reference>
<name>A0A1H1GLK3_9EURY</name>
<evidence type="ECO:0000313" key="5">
    <source>
        <dbReference type="Proteomes" id="UP000255421"/>
    </source>
</evidence>
<proteinExistence type="predicted"/>
<gene>
    <name evidence="2" type="ORF">DWB78_18020</name>
    <name evidence="3" type="ORF">SAMN05216278_3752</name>
</gene>